<feature type="compositionally biased region" description="Polar residues" evidence="1">
    <location>
        <begin position="26"/>
        <end position="39"/>
    </location>
</feature>
<dbReference type="OrthoDB" id="3766406at2759"/>
<keyword evidence="3" id="KW-1185">Reference proteome</keyword>
<accession>A0A7C8MCQ1</accession>
<evidence type="ECO:0000313" key="3">
    <source>
        <dbReference type="Proteomes" id="UP000481861"/>
    </source>
</evidence>
<dbReference type="InterPro" id="IPR036047">
    <property type="entry name" value="F-box-like_dom_sf"/>
</dbReference>
<dbReference type="SUPFAM" id="SSF81383">
    <property type="entry name" value="F-box domain"/>
    <property type="match status" value="1"/>
</dbReference>
<dbReference type="Proteomes" id="UP000481861">
    <property type="component" value="Unassembled WGS sequence"/>
</dbReference>
<name>A0A7C8MCQ1_9PLEO</name>
<comment type="caution">
    <text evidence="2">The sequence shown here is derived from an EMBL/GenBank/DDBJ whole genome shotgun (WGS) entry which is preliminary data.</text>
</comment>
<feature type="compositionally biased region" description="Low complexity" evidence="1">
    <location>
        <begin position="1"/>
        <end position="24"/>
    </location>
</feature>
<feature type="region of interest" description="Disordered" evidence="1">
    <location>
        <begin position="1"/>
        <end position="60"/>
    </location>
</feature>
<evidence type="ECO:0008006" key="4">
    <source>
        <dbReference type="Google" id="ProtNLM"/>
    </source>
</evidence>
<dbReference type="AlphaFoldDB" id="A0A7C8MCQ1"/>
<sequence>MPLLWRSKSQRLSRASLSSVAASKPSKPTSTTADSSIALQTPTTQPTPDPILHPTASPPLQTAPLTTLPYELLQQITHSLDAPSSASLCLSSRRIYHALGTYALTSFLQSGTTKSERRQNIEILERAFPGSWYCAWCDKFHARECEGEGEGGPRVLGKGQAGWRPCVECNGLVGTGREREYVLAFHHVRLAVNGVVWGAEYGIALDAFAYCESSTTTILKMHMPTMLRCEAKVISGHLFLRTEYSVALPQDALWKSDLLAALWPTLPHVLVGHRHSHSGHTGLRYSLENALTRNWKYGTHTCSTCATDYTIVCQPNNTTPLPHPESSSAKSHLVLTITTWRDFGSGRSPFDAQWRAHGELGKGKPGYGGDTIRLTNFQAGRIKRMFEEEREYE</sequence>
<reference evidence="2 3" key="1">
    <citation type="submission" date="2020-01" db="EMBL/GenBank/DDBJ databases">
        <authorList>
            <consortium name="DOE Joint Genome Institute"/>
            <person name="Haridas S."/>
            <person name="Albert R."/>
            <person name="Binder M."/>
            <person name="Bloem J."/>
            <person name="Labutti K."/>
            <person name="Salamov A."/>
            <person name="Andreopoulos B."/>
            <person name="Baker S.E."/>
            <person name="Barry K."/>
            <person name="Bills G."/>
            <person name="Bluhm B.H."/>
            <person name="Cannon C."/>
            <person name="Castanera R."/>
            <person name="Culley D.E."/>
            <person name="Daum C."/>
            <person name="Ezra D."/>
            <person name="Gonzalez J.B."/>
            <person name="Henrissat B."/>
            <person name="Kuo A."/>
            <person name="Liang C."/>
            <person name="Lipzen A."/>
            <person name="Lutzoni F."/>
            <person name="Magnuson J."/>
            <person name="Mondo S."/>
            <person name="Nolan M."/>
            <person name="Ohm R."/>
            <person name="Pangilinan J."/>
            <person name="Park H.-J.H."/>
            <person name="Ramirez L."/>
            <person name="Alfaro M."/>
            <person name="Sun H."/>
            <person name="Tritt A."/>
            <person name="Yoshinaga Y."/>
            <person name="Zwiers L.-H.L."/>
            <person name="Turgeon B.G."/>
            <person name="Goodwin S.B."/>
            <person name="Spatafora J.W."/>
            <person name="Crous P.W."/>
            <person name="Grigoriev I.V."/>
        </authorList>
    </citation>
    <scope>NUCLEOTIDE SEQUENCE [LARGE SCALE GENOMIC DNA]</scope>
    <source>
        <strain evidence="2 3">CBS 611.86</strain>
    </source>
</reference>
<gene>
    <name evidence="2" type="ORF">BDV95DRAFT_604903</name>
</gene>
<evidence type="ECO:0000313" key="2">
    <source>
        <dbReference type="EMBL" id="KAF2873395.1"/>
    </source>
</evidence>
<evidence type="ECO:0000256" key="1">
    <source>
        <dbReference type="SAM" id="MobiDB-lite"/>
    </source>
</evidence>
<organism evidence="2 3">
    <name type="scientific">Massariosphaeria phaeospora</name>
    <dbReference type="NCBI Taxonomy" id="100035"/>
    <lineage>
        <taxon>Eukaryota</taxon>
        <taxon>Fungi</taxon>
        <taxon>Dikarya</taxon>
        <taxon>Ascomycota</taxon>
        <taxon>Pezizomycotina</taxon>
        <taxon>Dothideomycetes</taxon>
        <taxon>Pleosporomycetidae</taxon>
        <taxon>Pleosporales</taxon>
        <taxon>Pleosporales incertae sedis</taxon>
        <taxon>Massariosphaeria</taxon>
    </lineage>
</organism>
<protein>
    <recommendedName>
        <fullName evidence="4">F-box domain-containing protein</fullName>
    </recommendedName>
</protein>
<dbReference type="EMBL" id="JAADJZ010000007">
    <property type="protein sequence ID" value="KAF2873395.1"/>
    <property type="molecule type" value="Genomic_DNA"/>
</dbReference>
<proteinExistence type="predicted"/>